<protein>
    <submittedName>
        <fullName evidence="4">Uracil-5--methyltransferase TRM9</fullName>
    </submittedName>
</protein>
<feature type="region of interest" description="Disordered" evidence="3">
    <location>
        <begin position="98"/>
        <end position="140"/>
    </location>
</feature>
<dbReference type="GO" id="GO:0002098">
    <property type="term" value="P:tRNA wobble uridine modification"/>
    <property type="evidence" value="ECO:0007669"/>
    <property type="project" value="TreeGrafter"/>
</dbReference>
<evidence type="ECO:0000256" key="1">
    <source>
        <dbReference type="ARBA" id="ARBA00022603"/>
    </source>
</evidence>
<keyword evidence="5" id="KW-1185">Reference proteome</keyword>
<dbReference type="GO" id="GO:0000049">
    <property type="term" value="F:tRNA binding"/>
    <property type="evidence" value="ECO:0007669"/>
    <property type="project" value="TreeGrafter"/>
</dbReference>
<dbReference type="Proteomes" id="UP000813385">
    <property type="component" value="Unassembled WGS sequence"/>
</dbReference>
<evidence type="ECO:0000256" key="3">
    <source>
        <dbReference type="SAM" id="MobiDB-lite"/>
    </source>
</evidence>
<gene>
    <name evidence="4" type="ORF">B0T11DRAFT_309592</name>
</gene>
<dbReference type="GO" id="GO:0030488">
    <property type="term" value="P:tRNA methylation"/>
    <property type="evidence" value="ECO:0007669"/>
    <property type="project" value="TreeGrafter"/>
</dbReference>
<accession>A0A8K0X5T9</accession>
<organism evidence="4 5">
    <name type="scientific">Plectosphaerella cucumerina</name>
    <dbReference type="NCBI Taxonomy" id="40658"/>
    <lineage>
        <taxon>Eukaryota</taxon>
        <taxon>Fungi</taxon>
        <taxon>Dikarya</taxon>
        <taxon>Ascomycota</taxon>
        <taxon>Pezizomycotina</taxon>
        <taxon>Sordariomycetes</taxon>
        <taxon>Hypocreomycetidae</taxon>
        <taxon>Glomerellales</taxon>
        <taxon>Plectosphaerellaceae</taxon>
        <taxon>Plectosphaerella</taxon>
    </lineage>
</organism>
<feature type="compositionally biased region" description="Low complexity" evidence="3">
    <location>
        <begin position="98"/>
        <end position="114"/>
    </location>
</feature>
<dbReference type="CDD" id="cd02440">
    <property type="entry name" value="AdoMet_MTases"/>
    <property type="match status" value="1"/>
</dbReference>
<keyword evidence="1" id="KW-0489">Methyltransferase</keyword>
<dbReference type="InterPro" id="IPR051422">
    <property type="entry name" value="AlkB_tRNA_MeTrf/Diox"/>
</dbReference>
<evidence type="ECO:0000313" key="5">
    <source>
        <dbReference type="Proteomes" id="UP000813385"/>
    </source>
</evidence>
<dbReference type="PANTHER" id="PTHR13069:SF21">
    <property type="entry name" value="ALKYLATED DNA REPAIR PROTEIN ALKB HOMOLOG 8"/>
    <property type="match status" value="1"/>
</dbReference>
<name>A0A8K0X5T9_9PEZI</name>
<evidence type="ECO:0000256" key="2">
    <source>
        <dbReference type="ARBA" id="ARBA00022679"/>
    </source>
</evidence>
<dbReference type="GO" id="GO:0005737">
    <property type="term" value="C:cytoplasm"/>
    <property type="evidence" value="ECO:0007669"/>
    <property type="project" value="TreeGrafter"/>
</dbReference>
<dbReference type="Pfam" id="PF13489">
    <property type="entry name" value="Methyltransf_23"/>
    <property type="match status" value="1"/>
</dbReference>
<dbReference type="GO" id="GO:0106335">
    <property type="term" value="F:tRNA (5-carboxymethyluridine(34)-5-O)-methyltransferase activity"/>
    <property type="evidence" value="ECO:0007669"/>
    <property type="project" value="TreeGrafter"/>
</dbReference>
<sequence>MTHEQPPQAEDNAESYESTHVHAVYEAIAPHFSSTRHKPWPRVAAFLDSLPAGAVGIDVGCGNGKYLAVNRDLVILGSDRSANLVALARDNDGSMLAATAASRSKADAQAQGQVKGKKKQKQKQQDQEPAAPTPQVEAVPVPRLQNEVAVADSLSLPYRPSSADFAISIAVLHHLSTPTRRRLAVRAILDCLRPGGRALLYVWALEQGSSRRGWDTASTQDQLVPWVTKGGSKLLPKPAGEAAPEAPQQGGDDATWHRYYHLYKQGELEDDIRHVGGEIVESGYERDNWWAICARVADDKGTL</sequence>
<dbReference type="OrthoDB" id="271595at2759"/>
<reference evidence="4" key="1">
    <citation type="journal article" date="2021" name="Nat. Commun.">
        <title>Genetic determinants of endophytism in the Arabidopsis root mycobiome.</title>
        <authorList>
            <person name="Mesny F."/>
            <person name="Miyauchi S."/>
            <person name="Thiergart T."/>
            <person name="Pickel B."/>
            <person name="Atanasova L."/>
            <person name="Karlsson M."/>
            <person name="Huettel B."/>
            <person name="Barry K.W."/>
            <person name="Haridas S."/>
            <person name="Chen C."/>
            <person name="Bauer D."/>
            <person name="Andreopoulos W."/>
            <person name="Pangilinan J."/>
            <person name="LaButti K."/>
            <person name="Riley R."/>
            <person name="Lipzen A."/>
            <person name="Clum A."/>
            <person name="Drula E."/>
            <person name="Henrissat B."/>
            <person name="Kohler A."/>
            <person name="Grigoriev I.V."/>
            <person name="Martin F.M."/>
            <person name="Hacquard S."/>
        </authorList>
    </citation>
    <scope>NUCLEOTIDE SEQUENCE</scope>
    <source>
        <strain evidence="4">MPI-CAGE-AT-0016</strain>
    </source>
</reference>
<proteinExistence type="predicted"/>
<comment type="caution">
    <text evidence="4">The sequence shown here is derived from an EMBL/GenBank/DDBJ whole genome shotgun (WGS) entry which is preliminary data.</text>
</comment>
<dbReference type="GO" id="GO:0005634">
    <property type="term" value="C:nucleus"/>
    <property type="evidence" value="ECO:0007669"/>
    <property type="project" value="TreeGrafter"/>
</dbReference>
<dbReference type="SUPFAM" id="SSF53335">
    <property type="entry name" value="S-adenosyl-L-methionine-dependent methyltransferases"/>
    <property type="match status" value="1"/>
</dbReference>
<dbReference type="PANTHER" id="PTHR13069">
    <property type="entry name" value="ALKYLATED DNA REPAIR PROTEIN ALKB HOMOLOG 8"/>
    <property type="match status" value="1"/>
</dbReference>
<dbReference type="AlphaFoldDB" id="A0A8K0X5T9"/>
<dbReference type="Gene3D" id="3.40.50.150">
    <property type="entry name" value="Vaccinia Virus protein VP39"/>
    <property type="match status" value="1"/>
</dbReference>
<keyword evidence="2" id="KW-0808">Transferase</keyword>
<dbReference type="InterPro" id="IPR029063">
    <property type="entry name" value="SAM-dependent_MTases_sf"/>
</dbReference>
<dbReference type="EMBL" id="JAGPXD010000002">
    <property type="protein sequence ID" value="KAH7366869.1"/>
    <property type="molecule type" value="Genomic_DNA"/>
</dbReference>
<evidence type="ECO:0000313" key="4">
    <source>
        <dbReference type="EMBL" id="KAH7366869.1"/>
    </source>
</evidence>